<proteinExistence type="predicted"/>
<comment type="caution">
    <text evidence="2">The sequence shown here is derived from an EMBL/GenBank/DDBJ whole genome shotgun (WGS) entry which is preliminary data.</text>
</comment>
<accession>A0A644W460</accession>
<feature type="compositionally biased region" description="Basic and acidic residues" evidence="1">
    <location>
        <begin position="21"/>
        <end position="57"/>
    </location>
</feature>
<sequence length="211" mass="22536">MEKGEGDGQGEGSQLGLPHGELAEHGAEDGRSGEFPEGVSHKGREEADDPRSHEGRQGHPGKVHHHGADDPHGPDDLRLLGPFLNAHHFLGHGGAGKAEVGDVAAEEGDVGPRKAEDGVVGDGLHDVEGAEDGCHKPPCGECGREGRQDAVDHVEVDEGDEAQHAGQEHGADAEPDDRRGPYLVVLLLVDLFRCHFSHLSFPSRTWRRTCR</sequence>
<organism evidence="2">
    <name type="scientific">bioreactor metagenome</name>
    <dbReference type="NCBI Taxonomy" id="1076179"/>
    <lineage>
        <taxon>unclassified sequences</taxon>
        <taxon>metagenomes</taxon>
        <taxon>ecological metagenomes</taxon>
    </lineage>
</organism>
<gene>
    <name evidence="2" type="ORF">SDC9_44582</name>
</gene>
<dbReference type="AlphaFoldDB" id="A0A644W460"/>
<name>A0A644W460_9ZZZZ</name>
<evidence type="ECO:0000313" key="2">
    <source>
        <dbReference type="EMBL" id="MPL98377.1"/>
    </source>
</evidence>
<reference evidence="2" key="1">
    <citation type="submission" date="2019-08" db="EMBL/GenBank/DDBJ databases">
        <authorList>
            <person name="Kucharzyk K."/>
            <person name="Murdoch R.W."/>
            <person name="Higgins S."/>
            <person name="Loffler F."/>
        </authorList>
    </citation>
    <scope>NUCLEOTIDE SEQUENCE</scope>
</reference>
<evidence type="ECO:0000256" key="1">
    <source>
        <dbReference type="SAM" id="MobiDB-lite"/>
    </source>
</evidence>
<dbReference type="EMBL" id="VSSQ01000605">
    <property type="protein sequence ID" value="MPL98377.1"/>
    <property type="molecule type" value="Genomic_DNA"/>
</dbReference>
<protein>
    <submittedName>
        <fullName evidence="2">Uncharacterized protein</fullName>
    </submittedName>
</protein>
<feature type="region of interest" description="Disordered" evidence="1">
    <location>
        <begin position="1"/>
        <end position="79"/>
    </location>
</feature>
<feature type="compositionally biased region" description="Basic and acidic residues" evidence="1">
    <location>
        <begin position="66"/>
        <end position="78"/>
    </location>
</feature>